<dbReference type="PANTHER" id="PTHR45657">
    <property type="entry name" value="CRAL-TRIO DOMAIN-CONTAINING PROTEIN YKL091C-RELATED"/>
    <property type="match status" value="1"/>
</dbReference>
<gene>
    <name evidence="2" type="ORF">RHS04_05378</name>
</gene>
<dbReference type="PROSITE" id="PS50191">
    <property type="entry name" value="CRAL_TRIO"/>
    <property type="match status" value="1"/>
</dbReference>
<evidence type="ECO:0000313" key="3">
    <source>
        <dbReference type="Proteomes" id="UP000650582"/>
    </source>
</evidence>
<dbReference type="Gene3D" id="1.10.8.20">
    <property type="entry name" value="N-terminal domain of phosphatidylinositol transfer protein sec14p"/>
    <property type="match status" value="1"/>
</dbReference>
<evidence type="ECO:0000259" key="1">
    <source>
        <dbReference type="PROSITE" id="PS50191"/>
    </source>
</evidence>
<proteinExistence type="predicted"/>
<dbReference type="SUPFAM" id="SSF52087">
    <property type="entry name" value="CRAL/TRIO domain"/>
    <property type="match status" value="1"/>
</dbReference>
<sequence>MTLHANLDEKQSKALDELKDVLEKSGDYNPGREGSKPSHSDATLIRFLRARRYSPTDAAQHFRNVEKWRTEHDVDNLYRAGFDVQEFEEMKTFYPRWTGRRDKRGLPLYVYQLSSLTPDVMKKLSSVPSERRYQRIVALYEYMLNFAFATCTALPPPESNSDSVLPSHIAQATNIIDMQNTSLKQLFHFRAHLQEASTLATANYPETLGTIFVVGAPGWWSTVWGWVKGWFDEQTRAKIHILPNPLPQDSELLESIPASSLPKQYGGQLAWEYGVDPFLDEPETELLRSAGMAADEKFVTGPISLKPKEGGGWVLESPRNLALRRANMCVPHMMRVCGGVVMAITFRNS</sequence>
<dbReference type="InterPro" id="IPR011074">
    <property type="entry name" value="CRAL/TRIO_N_dom"/>
</dbReference>
<dbReference type="SUPFAM" id="SSF46938">
    <property type="entry name" value="CRAL/TRIO N-terminal domain"/>
    <property type="match status" value="1"/>
</dbReference>
<dbReference type="SMART" id="SM00516">
    <property type="entry name" value="SEC14"/>
    <property type="match status" value="1"/>
</dbReference>
<comment type="caution">
    <text evidence="2">The sequence shown here is derived from an EMBL/GenBank/DDBJ whole genome shotgun (WGS) entry which is preliminary data.</text>
</comment>
<dbReference type="InterPro" id="IPR036273">
    <property type="entry name" value="CRAL/TRIO_N_dom_sf"/>
</dbReference>
<dbReference type="Proteomes" id="UP000650582">
    <property type="component" value="Unassembled WGS sequence"/>
</dbReference>
<dbReference type="SMART" id="SM01100">
    <property type="entry name" value="CRAL_TRIO_N"/>
    <property type="match status" value="1"/>
</dbReference>
<protein>
    <submittedName>
        <fullName evidence="2">CRAL TRIO protein</fullName>
    </submittedName>
</protein>
<evidence type="ECO:0000313" key="2">
    <source>
        <dbReference type="EMBL" id="KAF8678417.1"/>
    </source>
</evidence>
<feature type="domain" description="CRAL-TRIO" evidence="1">
    <location>
        <begin position="86"/>
        <end position="273"/>
    </location>
</feature>
<dbReference type="InterPro" id="IPR001251">
    <property type="entry name" value="CRAL-TRIO_dom"/>
</dbReference>
<dbReference type="PANTHER" id="PTHR45657:SF3">
    <property type="entry name" value="TRANSPORTER, PUTATIVE (AFU_ORTHOLOGUE AFUA_5G09260)-RELATED"/>
    <property type="match status" value="1"/>
</dbReference>
<reference evidence="2" key="1">
    <citation type="submission" date="2020-09" db="EMBL/GenBank/DDBJ databases">
        <title>Comparative genome analyses of four rice-infecting Rhizoctonia solani isolates reveal extensive enrichment of homogalacturonan modification genes.</title>
        <authorList>
            <person name="Lee D.-Y."/>
            <person name="Jeon J."/>
            <person name="Kim K.-T."/>
            <person name="Cheong K."/>
            <person name="Song H."/>
            <person name="Choi G."/>
            <person name="Ko J."/>
            <person name="Opiyo S.O."/>
            <person name="Zuo S."/>
            <person name="Madhav S."/>
            <person name="Lee Y.-H."/>
            <person name="Wang G.-L."/>
        </authorList>
    </citation>
    <scope>NUCLEOTIDE SEQUENCE</scope>
    <source>
        <strain evidence="2">AG1-IA YN-7</strain>
    </source>
</reference>
<dbReference type="CDD" id="cd00170">
    <property type="entry name" value="SEC14"/>
    <property type="match status" value="1"/>
</dbReference>
<name>A0A8H7H5W6_9AGAM</name>
<accession>A0A8H7H5W6</accession>
<dbReference type="Pfam" id="PF03765">
    <property type="entry name" value="CRAL_TRIO_N"/>
    <property type="match status" value="1"/>
</dbReference>
<organism evidence="2 3">
    <name type="scientific">Rhizoctonia solani</name>
    <dbReference type="NCBI Taxonomy" id="456999"/>
    <lineage>
        <taxon>Eukaryota</taxon>
        <taxon>Fungi</taxon>
        <taxon>Dikarya</taxon>
        <taxon>Basidiomycota</taxon>
        <taxon>Agaricomycotina</taxon>
        <taxon>Agaricomycetes</taxon>
        <taxon>Cantharellales</taxon>
        <taxon>Ceratobasidiaceae</taxon>
        <taxon>Rhizoctonia</taxon>
    </lineage>
</organism>
<dbReference type="EMBL" id="JACYCC010000039">
    <property type="protein sequence ID" value="KAF8678417.1"/>
    <property type="molecule type" value="Genomic_DNA"/>
</dbReference>
<dbReference type="AlphaFoldDB" id="A0A8H7H5W6"/>
<dbReference type="InterPro" id="IPR051026">
    <property type="entry name" value="PI/PC_transfer"/>
</dbReference>
<dbReference type="Pfam" id="PF00650">
    <property type="entry name" value="CRAL_TRIO"/>
    <property type="match status" value="1"/>
</dbReference>
<dbReference type="InterPro" id="IPR036865">
    <property type="entry name" value="CRAL-TRIO_dom_sf"/>
</dbReference>
<dbReference type="Gene3D" id="3.40.525.10">
    <property type="entry name" value="CRAL-TRIO lipid binding domain"/>
    <property type="match status" value="1"/>
</dbReference>